<dbReference type="GO" id="GO:0003697">
    <property type="term" value="F:single-stranded DNA binding"/>
    <property type="evidence" value="ECO:0007669"/>
    <property type="project" value="TreeGrafter"/>
</dbReference>
<dbReference type="GO" id="GO:0044547">
    <property type="term" value="F:DNA topoisomerase binding"/>
    <property type="evidence" value="ECO:0007669"/>
    <property type="project" value="TreeGrafter"/>
</dbReference>
<dbReference type="GO" id="GO:0042800">
    <property type="term" value="F:histone H3K4 methyltransferase activity"/>
    <property type="evidence" value="ECO:0007669"/>
    <property type="project" value="TreeGrafter"/>
</dbReference>
<keyword evidence="1" id="KW-0489">Methyltransferase</keyword>
<accession>W8BD00</accession>
<dbReference type="GO" id="GO:0000729">
    <property type="term" value="P:DNA double-strand break processing"/>
    <property type="evidence" value="ECO:0007669"/>
    <property type="project" value="TreeGrafter"/>
</dbReference>
<evidence type="ECO:0000313" key="1">
    <source>
        <dbReference type="EMBL" id="JAB91011.1"/>
    </source>
</evidence>
<dbReference type="EMBL" id="GAMC01015544">
    <property type="protein sequence ID" value="JAB91011.1"/>
    <property type="molecule type" value="mRNA"/>
</dbReference>
<dbReference type="GO" id="GO:0006303">
    <property type="term" value="P:double-strand break repair via nonhomologous end joining"/>
    <property type="evidence" value="ECO:0007669"/>
    <property type="project" value="TreeGrafter"/>
</dbReference>
<dbReference type="GO" id="GO:0035861">
    <property type="term" value="C:site of double-strand break"/>
    <property type="evidence" value="ECO:0007669"/>
    <property type="project" value="TreeGrafter"/>
</dbReference>
<dbReference type="GO" id="GO:0031297">
    <property type="term" value="P:replication fork processing"/>
    <property type="evidence" value="ECO:0007669"/>
    <property type="project" value="TreeGrafter"/>
</dbReference>
<dbReference type="GO" id="GO:0044774">
    <property type="term" value="P:mitotic DNA integrity checkpoint signaling"/>
    <property type="evidence" value="ECO:0007669"/>
    <property type="project" value="TreeGrafter"/>
</dbReference>
<reference evidence="1" key="2">
    <citation type="journal article" date="2014" name="BMC Genomics">
        <title>A genomic perspective to assessing quality of mass-reared SIT flies used in Mediterranean fruit fly (Ceratitis capitata) eradication in California.</title>
        <authorList>
            <person name="Calla B."/>
            <person name="Hall B."/>
            <person name="Hou S."/>
            <person name="Geib S.M."/>
        </authorList>
    </citation>
    <scope>NUCLEOTIDE SEQUENCE</scope>
</reference>
<proteinExistence type="evidence at transcript level"/>
<sequence>MWNVYGADNVTVNQAESWFRRFRSGNIDLNDAPDSGGLIVENIEIVKFEPHDSTLLIAQELNIATKTVWSHTKEAGYTKTLTIRVSHGLTKRNSWIESSAASHCIIDSFLKRMVTSDENCITYSNVK</sequence>
<dbReference type="OrthoDB" id="8056906at2759"/>
<dbReference type="GO" id="GO:0015074">
    <property type="term" value="P:DNA integration"/>
    <property type="evidence" value="ECO:0007669"/>
    <property type="project" value="TreeGrafter"/>
</dbReference>
<gene>
    <name evidence="1" type="primary">SETMR</name>
</gene>
<dbReference type="GO" id="GO:0000014">
    <property type="term" value="F:single-stranded DNA endodeoxyribonuclease activity"/>
    <property type="evidence" value="ECO:0007669"/>
    <property type="project" value="TreeGrafter"/>
</dbReference>
<dbReference type="GO" id="GO:0000793">
    <property type="term" value="C:condensed chromosome"/>
    <property type="evidence" value="ECO:0007669"/>
    <property type="project" value="TreeGrafter"/>
</dbReference>
<dbReference type="GO" id="GO:0005634">
    <property type="term" value="C:nucleus"/>
    <property type="evidence" value="ECO:0007669"/>
    <property type="project" value="TreeGrafter"/>
</dbReference>
<dbReference type="GO" id="GO:0046975">
    <property type="term" value="F:histone H3K36 methyltransferase activity"/>
    <property type="evidence" value="ECO:0007669"/>
    <property type="project" value="TreeGrafter"/>
</dbReference>
<dbReference type="GO" id="GO:0003690">
    <property type="term" value="F:double-stranded DNA binding"/>
    <property type="evidence" value="ECO:0007669"/>
    <property type="project" value="TreeGrafter"/>
</dbReference>
<dbReference type="PANTHER" id="PTHR46060:SF2">
    <property type="entry name" value="HISTONE-LYSINE N-METHYLTRANSFERASE SETMAR"/>
    <property type="match status" value="1"/>
</dbReference>
<name>W8BD00_CERCA</name>
<organism evidence="1">
    <name type="scientific">Ceratitis capitata</name>
    <name type="common">Mediterranean fruit fly</name>
    <name type="synonym">Tephritis capitata</name>
    <dbReference type="NCBI Taxonomy" id="7213"/>
    <lineage>
        <taxon>Eukaryota</taxon>
        <taxon>Metazoa</taxon>
        <taxon>Ecdysozoa</taxon>
        <taxon>Arthropoda</taxon>
        <taxon>Hexapoda</taxon>
        <taxon>Insecta</taxon>
        <taxon>Pterygota</taxon>
        <taxon>Neoptera</taxon>
        <taxon>Endopterygota</taxon>
        <taxon>Diptera</taxon>
        <taxon>Brachycera</taxon>
        <taxon>Muscomorpha</taxon>
        <taxon>Tephritoidea</taxon>
        <taxon>Tephritidae</taxon>
        <taxon>Ceratitis</taxon>
        <taxon>Ceratitis</taxon>
    </lineage>
</organism>
<dbReference type="GO" id="GO:0032259">
    <property type="term" value="P:methylation"/>
    <property type="evidence" value="ECO:0007669"/>
    <property type="project" value="UniProtKB-KW"/>
</dbReference>
<dbReference type="InterPro" id="IPR052709">
    <property type="entry name" value="Transposase-MT_Hybrid"/>
</dbReference>
<reference evidence="1" key="1">
    <citation type="submission" date="2013-07" db="EMBL/GenBank/DDBJ databases">
        <authorList>
            <person name="Geib S."/>
        </authorList>
    </citation>
    <scope>NUCLEOTIDE SEQUENCE</scope>
</reference>
<protein>
    <submittedName>
        <fullName evidence="1">Histone-lysine N-methyltransferase SETMAR</fullName>
    </submittedName>
</protein>
<keyword evidence="1" id="KW-0808">Transferase</keyword>
<dbReference type="PANTHER" id="PTHR46060">
    <property type="entry name" value="MARINER MOS1 TRANSPOSASE-LIKE PROTEIN"/>
    <property type="match status" value="1"/>
</dbReference>
<feature type="non-terminal residue" evidence="1">
    <location>
        <position position="127"/>
    </location>
</feature>
<dbReference type="AlphaFoldDB" id="W8BD00"/>